<feature type="transmembrane region" description="Helical" evidence="8">
    <location>
        <begin position="341"/>
        <end position="363"/>
    </location>
</feature>
<reference evidence="10 11" key="1">
    <citation type="submission" date="2017-12" db="EMBL/GenBank/DDBJ databases">
        <title>Sequencing, de novo assembly and annotation of complete genome of a new Thraustochytrid species, strain FCC1311.</title>
        <authorList>
            <person name="Sedici K."/>
            <person name="Godart F."/>
            <person name="Aiese Cigliano R."/>
            <person name="Sanseverino W."/>
            <person name="Barakat M."/>
            <person name="Ortet P."/>
            <person name="Marechal E."/>
            <person name="Cagnac O."/>
            <person name="Amato A."/>
        </authorList>
    </citation>
    <scope>NUCLEOTIDE SEQUENCE [LARGE SCALE GENOMIC DNA]</scope>
</reference>
<dbReference type="EMBL" id="BEYU01000016">
    <property type="protein sequence ID" value="GBG25921.1"/>
    <property type="molecule type" value="Genomic_DNA"/>
</dbReference>
<evidence type="ECO:0000256" key="7">
    <source>
        <dbReference type="SAM" id="MobiDB-lite"/>
    </source>
</evidence>
<feature type="transmembrane region" description="Helical" evidence="8">
    <location>
        <begin position="472"/>
        <end position="494"/>
    </location>
</feature>
<dbReference type="GO" id="GO:0022857">
    <property type="term" value="F:transmembrane transporter activity"/>
    <property type="evidence" value="ECO:0007669"/>
    <property type="project" value="InterPro"/>
</dbReference>
<evidence type="ECO:0000313" key="10">
    <source>
        <dbReference type="EMBL" id="GBG25921.1"/>
    </source>
</evidence>
<dbReference type="PANTHER" id="PTHR23505:SF79">
    <property type="entry name" value="PROTEIN SPINSTER"/>
    <property type="match status" value="1"/>
</dbReference>
<keyword evidence="4 8" id="KW-1133">Transmembrane helix</keyword>
<evidence type="ECO:0000259" key="9">
    <source>
        <dbReference type="PROSITE" id="PS50850"/>
    </source>
</evidence>
<comment type="similarity">
    <text evidence="6">Belongs to the major facilitator superfamily. Spinster (TC 2.A.1.49) family.</text>
</comment>
<dbReference type="OrthoDB" id="440755at2759"/>
<accession>A0A2R5GCN5</accession>
<feature type="region of interest" description="Disordered" evidence="7">
    <location>
        <begin position="1"/>
        <end position="56"/>
    </location>
</feature>
<comment type="subcellular location">
    <subcellularLocation>
        <location evidence="1">Membrane</location>
        <topology evidence="1">Multi-pass membrane protein</topology>
    </subcellularLocation>
</comment>
<dbReference type="FunCoup" id="A0A2R5GCN5">
    <property type="interactions" value="8"/>
</dbReference>
<organism evidence="10 11">
    <name type="scientific">Hondaea fermentalgiana</name>
    <dbReference type="NCBI Taxonomy" id="2315210"/>
    <lineage>
        <taxon>Eukaryota</taxon>
        <taxon>Sar</taxon>
        <taxon>Stramenopiles</taxon>
        <taxon>Bigyra</taxon>
        <taxon>Labyrinthulomycetes</taxon>
        <taxon>Thraustochytrida</taxon>
        <taxon>Thraustochytriidae</taxon>
        <taxon>Hondaea</taxon>
    </lineage>
</organism>
<dbReference type="Gene3D" id="1.20.1250.20">
    <property type="entry name" value="MFS general substrate transporter like domains"/>
    <property type="match status" value="1"/>
</dbReference>
<feature type="domain" description="Major facilitator superfamily (MFS) profile" evidence="9">
    <location>
        <begin position="86"/>
        <end position="501"/>
    </location>
</feature>
<feature type="transmembrane region" description="Helical" evidence="8">
    <location>
        <begin position="125"/>
        <end position="148"/>
    </location>
</feature>
<keyword evidence="5 8" id="KW-0472">Membrane</keyword>
<dbReference type="InterPro" id="IPR044770">
    <property type="entry name" value="MFS_spinster-like"/>
</dbReference>
<evidence type="ECO:0000256" key="5">
    <source>
        <dbReference type="ARBA" id="ARBA00023136"/>
    </source>
</evidence>
<feature type="compositionally biased region" description="Polar residues" evidence="7">
    <location>
        <begin position="9"/>
        <end position="34"/>
    </location>
</feature>
<dbReference type="InterPro" id="IPR036259">
    <property type="entry name" value="MFS_trans_sf"/>
</dbReference>
<evidence type="ECO:0000256" key="4">
    <source>
        <dbReference type="ARBA" id="ARBA00022989"/>
    </source>
</evidence>
<feature type="compositionally biased region" description="Acidic residues" evidence="7">
    <location>
        <begin position="553"/>
        <end position="568"/>
    </location>
</feature>
<protein>
    <submittedName>
        <fullName evidence="10">Synaptic vesicle 2-related protein</fullName>
    </submittedName>
</protein>
<dbReference type="AlphaFoldDB" id="A0A2R5GCN5"/>
<feature type="transmembrane region" description="Helical" evidence="8">
    <location>
        <begin position="375"/>
        <end position="397"/>
    </location>
</feature>
<feature type="transmembrane region" description="Helical" evidence="8">
    <location>
        <begin position="82"/>
        <end position="99"/>
    </location>
</feature>
<dbReference type="PROSITE" id="PS50850">
    <property type="entry name" value="MFS"/>
    <property type="match status" value="1"/>
</dbReference>
<feature type="transmembrane region" description="Helical" evidence="8">
    <location>
        <begin position="448"/>
        <end position="466"/>
    </location>
</feature>
<dbReference type="Pfam" id="PF07690">
    <property type="entry name" value="MFS_1"/>
    <property type="match status" value="1"/>
</dbReference>
<evidence type="ECO:0000256" key="8">
    <source>
        <dbReference type="SAM" id="Phobius"/>
    </source>
</evidence>
<feature type="transmembrane region" description="Helical" evidence="8">
    <location>
        <begin position="155"/>
        <end position="176"/>
    </location>
</feature>
<dbReference type="PANTHER" id="PTHR23505">
    <property type="entry name" value="SPINSTER"/>
    <property type="match status" value="1"/>
</dbReference>
<sequence>MIAGGGDASSAQEDSQSLMLSNGNGNAAEMTSQRAEGGEDDEPRATEREAETQDLESLEDFEGVKVRAPATKRCHSCCRVENNVYMTTLLCLINMFLFADQNLLAPELSEIGREFGFTPVERDRYLGGNVALVFFVVGGVTSLLVGYLSDSVNRVYTMVLVVFIGETGCLMTYWVSNYTELLVARAVTGVSVGGAVPLSYSLFGDLWRTTKRGTVVALAGIAMGVGVGFGQIVAGIAGPTLGWRVPFVMVAVPAYFLALVLLVTTQEPRRGTKEEILNQVAASSSIVYSERITWQKVKVLLSCNTVVLLLIQGLPGSLPWGVMIVYFNDFLSTELGISVELSTVVVLLYGIGIVLGQVWAGWLTDRWFLHRKRSITLGMGASTILGGVPVILMLYGANWLPVWAFFLLTIPAGFLAGIPGSVLRTLMLNVTVPEVRGTAFAILNLVDDLGRGLGPFFVSFIIAAFPDNRRDALAISISGWLVCGILLGATVFSLEADVHSVDQRILRNYLKRHPSGNTTTMAENYLLDRANGDREEVQHELEFARSQSRMPDDDLYEEIAADDHEADENGGVSENEARRNGRVEPTSDVEMTLR</sequence>
<feature type="transmembrane region" description="Helical" evidence="8">
    <location>
        <begin position="403"/>
        <end position="427"/>
    </location>
</feature>
<evidence type="ECO:0000256" key="6">
    <source>
        <dbReference type="ARBA" id="ARBA00024338"/>
    </source>
</evidence>
<feature type="transmembrane region" description="Helical" evidence="8">
    <location>
        <begin position="215"/>
        <end position="237"/>
    </location>
</feature>
<feature type="transmembrane region" description="Helical" evidence="8">
    <location>
        <begin position="243"/>
        <end position="263"/>
    </location>
</feature>
<dbReference type="InterPro" id="IPR020846">
    <property type="entry name" value="MFS_dom"/>
</dbReference>
<comment type="caution">
    <text evidence="10">The sequence shown here is derived from an EMBL/GenBank/DDBJ whole genome shotgun (WGS) entry which is preliminary data.</text>
</comment>
<feature type="transmembrane region" description="Helical" evidence="8">
    <location>
        <begin position="299"/>
        <end position="321"/>
    </location>
</feature>
<name>A0A2R5GCN5_9STRA</name>
<keyword evidence="3 8" id="KW-0812">Transmembrane</keyword>
<evidence type="ECO:0000313" key="11">
    <source>
        <dbReference type="Proteomes" id="UP000241890"/>
    </source>
</evidence>
<dbReference type="GO" id="GO:0016020">
    <property type="term" value="C:membrane"/>
    <property type="evidence" value="ECO:0007669"/>
    <property type="project" value="UniProtKB-SubCell"/>
</dbReference>
<keyword evidence="2" id="KW-0813">Transport</keyword>
<feature type="region of interest" description="Disordered" evidence="7">
    <location>
        <begin position="551"/>
        <end position="594"/>
    </location>
</feature>
<gene>
    <name evidence="10" type="ORF">FCC1311_021402</name>
</gene>
<dbReference type="Proteomes" id="UP000241890">
    <property type="component" value="Unassembled WGS sequence"/>
</dbReference>
<keyword evidence="11" id="KW-1185">Reference proteome</keyword>
<dbReference type="InterPro" id="IPR011701">
    <property type="entry name" value="MFS"/>
</dbReference>
<evidence type="ECO:0000256" key="1">
    <source>
        <dbReference type="ARBA" id="ARBA00004141"/>
    </source>
</evidence>
<dbReference type="InParanoid" id="A0A2R5GCN5"/>
<feature type="transmembrane region" description="Helical" evidence="8">
    <location>
        <begin position="182"/>
        <end position="203"/>
    </location>
</feature>
<evidence type="ECO:0000256" key="2">
    <source>
        <dbReference type="ARBA" id="ARBA00022448"/>
    </source>
</evidence>
<proteinExistence type="inferred from homology"/>
<evidence type="ECO:0000256" key="3">
    <source>
        <dbReference type="ARBA" id="ARBA00022692"/>
    </source>
</evidence>
<dbReference type="SUPFAM" id="SSF103473">
    <property type="entry name" value="MFS general substrate transporter"/>
    <property type="match status" value="1"/>
</dbReference>